<keyword evidence="6" id="KW-1185">Reference proteome</keyword>
<evidence type="ECO:0000256" key="1">
    <source>
        <dbReference type="SAM" id="MobiDB-lite"/>
    </source>
</evidence>
<feature type="compositionally biased region" description="Pro residues" evidence="1">
    <location>
        <begin position="30"/>
        <end position="46"/>
    </location>
</feature>
<dbReference type="Proteomes" id="UP000025061">
    <property type="component" value="Unassembled WGS sequence"/>
</dbReference>
<dbReference type="PANTHER" id="PTHR30163:SF8">
    <property type="entry name" value="LYTIC MUREIN TRANSGLYCOSYLASE"/>
    <property type="match status" value="1"/>
</dbReference>
<gene>
    <name evidence="5" type="ORF">HHI_12139</name>
</gene>
<protein>
    <submittedName>
        <fullName evidence="5">Lytic murein transglycosylase</fullName>
    </submittedName>
</protein>
<dbReference type="SUPFAM" id="SSF53955">
    <property type="entry name" value="Lysozyme-like"/>
    <property type="match status" value="1"/>
</dbReference>
<dbReference type="PATRIC" id="fig|1280951.3.peg.2445"/>
<dbReference type="InterPro" id="IPR031304">
    <property type="entry name" value="SLT_2"/>
</dbReference>
<accession>A0A059FMW9</accession>
<feature type="region of interest" description="Disordered" evidence="1">
    <location>
        <begin position="27"/>
        <end position="48"/>
    </location>
</feature>
<dbReference type="Pfam" id="PF01471">
    <property type="entry name" value="PG_binding_1"/>
    <property type="match status" value="1"/>
</dbReference>
<dbReference type="InterPro" id="IPR043426">
    <property type="entry name" value="MltB-like"/>
</dbReference>
<dbReference type="CDD" id="cd13399">
    <property type="entry name" value="Slt35-like"/>
    <property type="match status" value="1"/>
</dbReference>
<evidence type="ECO:0000256" key="2">
    <source>
        <dbReference type="SAM" id="SignalP"/>
    </source>
</evidence>
<dbReference type="InterPro" id="IPR002477">
    <property type="entry name" value="Peptidoglycan-bd-like"/>
</dbReference>
<feature type="signal peptide" evidence="2">
    <location>
        <begin position="1"/>
        <end position="25"/>
    </location>
</feature>
<evidence type="ECO:0000313" key="6">
    <source>
        <dbReference type="Proteomes" id="UP000025061"/>
    </source>
</evidence>
<evidence type="ECO:0000259" key="4">
    <source>
        <dbReference type="Pfam" id="PF13406"/>
    </source>
</evidence>
<evidence type="ECO:0000259" key="3">
    <source>
        <dbReference type="Pfam" id="PF01471"/>
    </source>
</evidence>
<dbReference type="EMBL" id="ARYI01000010">
    <property type="protein sequence ID" value="KCZ91979.1"/>
    <property type="molecule type" value="Genomic_DNA"/>
</dbReference>
<dbReference type="SUPFAM" id="SSF47090">
    <property type="entry name" value="PGBD-like"/>
    <property type="match status" value="1"/>
</dbReference>
<dbReference type="Gene3D" id="1.10.101.10">
    <property type="entry name" value="PGBD-like superfamily/PGBD"/>
    <property type="match status" value="1"/>
</dbReference>
<dbReference type="RefSeq" id="WP_160162634.1">
    <property type="nucleotide sequence ID" value="NZ_ARYI01000010.1"/>
</dbReference>
<reference evidence="5 6" key="1">
    <citation type="submission" date="2013-04" db="EMBL/GenBank/DDBJ databases">
        <title>Hyphomonas hirschiana VP5 Genome Sequencing.</title>
        <authorList>
            <person name="Lai Q."/>
            <person name="Shao Z."/>
        </authorList>
    </citation>
    <scope>NUCLEOTIDE SEQUENCE [LARGE SCALE GENOMIC DNA]</scope>
    <source>
        <strain evidence="5 6">VP5</strain>
    </source>
</reference>
<sequence>MIITGLARSKWMGIAVVCGALASCAAGPQTPSPKPPVTGTPSPAPETGPIVYKSSGHAAMDAWRDDFSARALAAGNDRAIVKSLLENISPITMWLGSQEVEVQTQTAPSDQAEFAKPIWDYLSTPLGNTRITQGQQKLATTSATLAGIEAEYGVDRQALLAIWGMETNFGGFIGRDDAANALANMAVEGRRRSLGESELFALMKILKDGDARRGDLIAGWAGAMGQTQFMPTTYVAHAVDFDGDGRKDVWKSEADALASAANYLARSGYVMGQPWGIEVLTPQGFDFSLADGTERRMAAWTAAGLSPIRGGAFETGGADVAELWLPAGASGPKYLLFKNFNVYKTYNRADSYALAVGLSGDMIAGKGGPVASWPTHLPPLTVADIRDLQTSLNALGYDAGTPDGIAGRRTKTALQNFQKARGFLADGYPTQEMLAAVKAGGPSIN</sequence>
<dbReference type="GO" id="GO:0008933">
    <property type="term" value="F:peptidoglycan lytic transglycosylase activity"/>
    <property type="evidence" value="ECO:0007669"/>
    <property type="project" value="TreeGrafter"/>
</dbReference>
<dbReference type="InterPro" id="IPR036366">
    <property type="entry name" value="PGBDSf"/>
</dbReference>
<dbReference type="Pfam" id="PF13406">
    <property type="entry name" value="SLT_2"/>
    <property type="match status" value="1"/>
</dbReference>
<dbReference type="InterPro" id="IPR036365">
    <property type="entry name" value="PGBD-like_sf"/>
</dbReference>
<feature type="domain" description="Transglycosylase SLT" evidence="4">
    <location>
        <begin position="60"/>
        <end position="359"/>
    </location>
</feature>
<dbReference type="GO" id="GO:0009253">
    <property type="term" value="P:peptidoglycan catabolic process"/>
    <property type="evidence" value="ECO:0007669"/>
    <property type="project" value="TreeGrafter"/>
</dbReference>
<dbReference type="NCBIfam" id="TIGR02283">
    <property type="entry name" value="MltB_2"/>
    <property type="match status" value="1"/>
</dbReference>
<evidence type="ECO:0000313" key="5">
    <source>
        <dbReference type="EMBL" id="KCZ91979.1"/>
    </source>
</evidence>
<dbReference type="InterPro" id="IPR011970">
    <property type="entry name" value="MltB_2"/>
</dbReference>
<feature type="domain" description="Peptidoglycan binding-like" evidence="3">
    <location>
        <begin position="383"/>
        <end position="436"/>
    </location>
</feature>
<proteinExistence type="predicted"/>
<comment type="caution">
    <text evidence="5">The sequence shown here is derived from an EMBL/GenBank/DDBJ whole genome shotgun (WGS) entry which is preliminary data.</text>
</comment>
<keyword evidence="2" id="KW-0732">Signal</keyword>
<dbReference type="Gene3D" id="1.10.8.350">
    <property type="entry name" value="Bacterial muramidase"/>
    <property type="match status" value="1"/>
</dbReference>
<organism evidence="5 6">
    <name type="scientific">Hyphomonas hirschiana VP5</name>
    <dbReference type="NCBI Taxonomy" id="1280951"/>
    <lineage>
        <taxon>Bacteria</taxon>
        <taxon>Pseudomonadati</taxon>
        <taxon>Pseudomonadota</taxon>
        <taxon>Alphaproteobacteria</taxon>
        <taxon>Hyphomonadales</taxon>
        <taxon>Hyphomonadaceae</taxon>
        <taxon>Hyphomonas</taxon>
    </lineage>
</organism>
<name>A0A059FMW9_9PROT</name>
<dbReference type="PANTHER" id="PTHR30163">
    <property type="entry name" value="MEMBRANE-BOUND LYTIC MUREIN TRANSGLYCOSYLASE B"/>
    <property type="match status" value="1"/>
</dbReference>
<dbReference type="Gene3D" id="1.10.530.10">
    <property type="match status" value="1"/>
</dbReference>
<dbReference type="AlphaFoldDB" id="A0A059FMW9"/>
<feature type="chain" id="PRO_5001578228" evidence="2">
    <location>
        <begin position="26"/>
        <end position="445"/>
    </location>
</feature>
<dbReference type="InterPro" id="IPR023346">
    <property type="entry name" value="Lysozyme-like_dom_sf"/>
</dbReference>